<dbReference type="AlphaFoldDB" id="A0A2S1YL10"/>
<organism evidence="2 3">
    <name type="scientific">Flavobacterium crocinum</name>
    <dbReference type="NCBI Taxonomy" id="2183896"/>
    <lineage>
        <taxon>Bacteria</taxon>
        <taxon>Pseudomonadati</taxon>
        <taxon>Bacteroidota</taxon>
        <taxon>Flavobacteriia</taxon>
        <taxon>Flavobacteriales</taxon>
        <taxon>Flavobacteriaceae</taxon>
        <taxon>Flavobacterium</taxon>
    </lineage>
</organism>
<dbReference type="EMBL" id="CP029255">
    <property type="protein sequence ID" value="AWK04754.1"/>
    <property type="molecule type" value="Genomic_DNA"/>
</dbReference>
<proteinExistence type="predicted"/>
<protein>
    <submittedName>
        <fullName evidence="2">Alpha/beta hydrolase</fullName>
    </submittedName>
</protein>
<keyword evidence="3" id="KW-1185">Reference proteome</keyword>
<feature type="domain" description="AB hydrolase-1" evidence="1">
    <location>
        <begin position="42"/>
        <end position="263"/>
    </location>
</feature>
<dbReference type="InterPro" id="IPR050471">
    <property type="entry name" value="AB_hydrolase"/>
</dbReference>
<dbReference type="Proteomes" id="UP000245250">
    <property type="component" value="Chromosome"/>
</dbReference>
<dbReference type="RefSeq" id="WP_109192238.1">
    <property type="nucleotide sequence ID" value="NZ_CP029255.1"/>
</dbReference>
<dbReference type="PANTHER" id="PTHR43433">
    <property type="entry name" value="HYDROLASE, ALPHA/BETA FOLD FAMILY PROTEIN"/>
    <property type="match status" value="1"/>
</dbReference>
<sequence>MKTSEINALTAPTHYIESNGVSFAYRRFGKPSAIPLVGFQHFTGTLDNWDPIILDGLAAEREIIIFDNAGVGNSSGETPDNVLAMTNDAVNFIKALGITKIDVLGFSLGGFIAQYLGEQHPDLINKIIIVGAAPQGTKALHNFPQLIGRAQEKEPMEIFLYIFFTSSQESRNKGKAALQRLYSRTEDRTKAATDQAVMAQMKAITHWGTEKPSISLKKIPHPVLIIQGSNDEMMDSDSSYTLFKELPNAVLTYYPDAAHGSFYQYPEMFVNQTNYFLNN</sequence>
<dbReference type="PANTHER" id="PTHR43433:SF5">
    <property type="entry name" value="AB HYDROLASE-1 DOMAIN-CONTAINING PROTEIN"/>
    <property type="match status" value="1"/>
</dbReference>
<dbReference type="PRINTS" id="PR00111">
    <property type="entry name" value="ABHYDROLASE"/>
</dbReference>
<evidence type="ECO:0000313" key="2">
    <source>
        <dbReference type="EMBL" id="AWK04754.1"/>
    </source>
</evidence>
<name>A0A2S1YL10_9FLAO</name>
<reference evidence="2 3" key="1">
    <citation type="submission" date="2018-05" db="EMBL/GenBank/DDBJ databases">
        <title>Genome sequencing of Flavobacterium sp. HYN0056.</title>
        <authorList>
            <person name="Yi H."/>
            <person name="Baek C."/>
        </authorList>
    </citation>
    <scope>NUCLEOTIDE SEQUENCE [LARGE SCALE GENOMIC DNA]</scope>
    <source>
        <strain evidence="2 3">HYN0056</strain>
    </source>
</reference>
<dbReference type="KEGG" id="fcr:HYN56_11175"/>
<dbReference type="GO" id="GO:0016787">
    <property type="term" value="F:hydrolase activity"/>
    <property type="evidence" value="ECO:0007669"/>
    <property type="project" value="UniProtKB-KW"/>
</dbReference>
<evidence type="ECO:0000259" key="1">
    <source>
        <dbReference type="Pfam" id="PF00561"/>
    </source>
</evidence>
<evidence type="ECO:0000313" key="3">
    <source>
        <dbReference type="Proteomes" id="UP000245250"/>
    </source>
</evidence>
<dbReference type="InterPro" id="IPR000073">
    <property type="entry name" value="AB_hydrolase_1"/>
</dbReference>
<dbReference type="InterPro" id="IPR029058">
    <property type="entry name" value="AB_hydrolase_fold"/>
</dbReference>
<gene>
    <name evidence="2" type="ORF">HYN56_11175</name>
</gene>
<dbReference type="SUPFAM" id="SSF53474">
    <property type="entry name" value="alpha/beta-Hydrolases"/>
    <property type="match status" value="1"/>
</dbReference>
<dbReference type="Gene3D" id="3.40.50.1820">
    <property type="entry name" value="alpha/beta hydrolase"/>
    <property type="match status" value="1"/>
</dbReference>
<accession>A0A2S1YL10</accession>
<dbReference type="OrthoDB" id="9773293at2"/>
<keyword evidence="2" id="KW-0378">Hydrolase</keyword>
<dbReference type="Pfam" id="PF00561">
    <property type="entry name" value="Abhydrolase_1"/>
    <property type="match status" value="1"/>
</dbReference>